<evidence type="ECO:0000259" key="1">
    <source>
        <dbReference type="SMART" id="SM00833"/>
    </source>
</evidence>
<dbReference type="EMBL" id="JACHMK010000001">
    <property type="protein sequence ID" value="MBB6334902.1"/>
    <property type="molecule type" value="Genomic_DNA"/>
</dbReference>
<name>A0A923E5U2_9ACTO</name>
<dbReference type="RefSeq" id="WP_184452957.1">
    <property type="nucleotide sequence ID" value="NZ_JACHMK010000001.1"/>
</dbReference>
<evidence type="ECO:0000313" key="2">
    <source>
        <dbReference type="EMBL" id="MBB6334902.1"/>
    </source>
</evidence>
<evidence type="ECO:0000313" key="3">
    <source>
        <dbReference type="Proteomes" id="UP000617426"/>
    </source>
</evidence>
<reference evidence="2" key="1">
    <citation type="submission" date="2020-08" db="EMBL/GenBank/DDBJ databases">
        <title>Sequencing the genomes of 1000 actinobacteria strains.</title>
        <authorList>
            <person name="Klenk H.-P."/>
        </authorList>
    </citation>
    <scope>NUCLEOTIDE SEQUENCE</scope>
    <source>
        <strain evidence="2">DSM 10695</strain>
    </source>
</reference>
<comment type="caution">
    <text evidence="2">The sequence shown here is derived from an EMBL/GenBank/DDBJ whole genome shotgun (WGS) entry which is preliminary data.</text>
</comment>
<dbReference type="Pfam" id="PF07683">
    <property type="entry name" value="CobW_C"/>
    <property type="match status" value="1"/>
</dbReference>
<dbReference type="SMART" id="SM00833">
    <property type="entry name" value="CobW_C"/>
    <property type="match status" value="1"/>
</dbReference>
<proteinExistence type="predicted"/>
<organism evidence="2 3">
    <name type="scientific">Schaalia hyovaginalis</name>
    <dbReference type="NCBI Taxonomy" id="29316"/>
    <lineage>
        <taxon>Bacteria</taxon>
        <taxon>Bacillati</taxon>
        <taxon>Actinomycetota</taxon>
        <taxon>Actinomycetes</taxon>
        <taxon>Actinomycetales</taxon>
        <taxon>Actinomycetaceae</taxon>
        <taxon>Schaalia</taxon>
    </lineage>
</organism>
<keyword evidence="3" id="KW-1185">Reference proteome</keyword>
<gene>
    <name evidence="2" type="ORF">HD592_001467</name>
</gene>
<protein>
    <submittedName>
        <fullName evidence="2">G3E family GTPase</fullName>
    </submittedName>
</protein>
<dbReference type="AlphaFoldDB" id="A0A923E5U2"/>
<dbReference type="InterPro" id="IPR011629">
    <property type="entry name" value="CobW-like_C"/>
</dbReference>
<accession>A0A923E5U2</accession>
<sequence length="350" mass="37715">MRLSSLSSPSPMLRTAGLLAASDIAPALVVDIDEDGVSMRLIEGFEEIERREVPLAHACMSCSLREGVIPWLVELRDAGLERLILVLPVNVEALTCIPALADLTAPSQILEGVEVCTQAHLVDLAQASEDLFAHVPLEDLGLAIFEGDERCTGEVLMNGVGYADLIIALGEEGLGLDLVEHLRAFDSLMIRHLDELSPELLFDTLHDPDGAIARIHPASTEAWGGPGERGVWTLDLHSERPFHPERLASAATSLAPMGVCARGCFWLPSRPTMIGAWEVSGGRVQVGRAGEWTQDAYTHIIITGTGPDSLKDELTRAFNDLLMTPEEMAGALAFVGADDGLADWFGPEEE</sequence>
<feature type="domain" description="CobW C-terminal" evidence="1">
    <location>
        <begin position="231"/>
        <end position="322"/>
    </location>
</feature>
<dbReference type="Proteomes" id="UP000617426">
    <property type="component" value="Unassembled WGS sequence"/>
</dbReference>